<sequence>MATTSPSQLLLLADHIKLSLLERRRALALSLPSSTDPSISRSLDTLDAGISALVRAGSVDAATLSSLREQYAALNAQFTGNAKSSYNDAGSSSKVLGKANDSALDEDFRAAQHVGGKSVRFTDEDEDGAGGSQAPYRDESEDEGVDQTGLSNEQIHAYHKNVLAEQDSQLENLGSSIGRQRELTIAIGNELDDHVLLLEDVDGAVDRHQGQLDGAARRLGRVAQRARENWSMWVILGLILILVMLIVITK</sequence>
<reference evidence="12" key="1">
    <citation type="journal article" date="2020" name="Stud. Mycol.">
        <title>101 Dothideomycetes genomes: a test case for predicting lifestyles and emergence of pathogens.</title>
        <authorList>
            <person name="Haridas S."/>
            <person name="Albert R."/>
            <person name="Binder M."/>
            <person name="Bloem J."/>
            <person name="Labutti K."/>
            <person name="Salamov A."/>
            <person name="Andreopoulos B."/>
            <person name="Baker S."/>
            <person name="Barry K."/>
            <person name="Bills G."/>
            <person name="Bluhm B."/>
            <person name="Cannon C."/>
            <person name="Castanera R."/>
            <person name="Culley D."/>
            <person name="Daum C."/>
            <person name="Ezra D."/>
            <person name="Gonzalez J."/>
            <person name="Henrissat B."/>
            <person name="Kuo A."/>
            <person name="Liang C."/>
            <person name="Lipzen A."/>
            <person name="Lutzoni F."/>
            <person name="Magnuson J."/>
            <person name="Mondo S."/>
            <person name="Nolan M."/>
            <person name="Ohm R."/>
            <person name="Pangilinan J."/>
            <person name="Park H.-J."/>
            <person name="Ramirez L."/>
            <person name="Alfaro M."/>
            <person name="Sun H."/>
            <person name="Tritt A."/>
            <person name="Yoshinaga Y."/>
            <person name="Zwiers L.-H."/>
            <person name="Turgeon B."/>
            <person name="Goodwin S."/>
            <person name="Spatafora J."/>
            <person name="Crous P."/>
            <person name="Grigoriev I."/>
        </authorList>
    </citation>
    <scope>NUCLEOTIDE SEQUENCE</scope>
    <source>
        <strain evidence="12">CBS 115976</strain>
    </source>
</reference>
<dbReference type="PROSITE" id="PS50192">
    <property type="entry name" value="T_SNARE"/>
    <property type="match status" value="1"/>
</dbReference>
<keyword evidence="3" id="KW-0813">Transport</keyword>
<dbReference type="SUPFAM" id="SSF58038">
    <property type="entry name" value="SNARE fusion complex"/>
    <property type="match status" value="1"/>
</dbReference>
<dbReference type="SMART" id="SM00397">
    <property type="entry name" value="t_SNARE"/>
    <property type="match status" value="1"/>
</dbReference>
<evidence type="ECO:0000256" key="6">
    <source>
        <dbReference type="ARBA" id="ARBA00022989"/>
    </source>
</evidence>
<dbReference type="CDD" id="cd15859">
    <property type="entry name" value="SNARE_SYN8"/>
    <property type="match status" value="1"/>
</dbReference>
<evidence type="ECO:0000313" key="13">
    <source>
        <dbReference type="Proteomes" id="UP000799302"/>
    </source>
</evidence>
<keyword evidence="4 10" id="KW-0812">Transmembrane</keyword>
<keyword evidence="5" id="KW-0653">Protein transport</keyword>
<comment type="subcellular location">
    <subcellularLocation>
        <location evidence="2">Endomembrane system</location>
    </subcellularLocation>
    <subcellularLocation>
        <location evidence="1">Membrane</location>
        <topology evidence="1">Single-pass membrane protein</topology>
    </subcellularLocation>
</comment>
<evidence type="ECO:0000313" key="12">
    <source>
        <dbReference type="EMBL" id="KAF2667307.1"/>
    </source>
</evidence>
<dbReference type="OrthoDB" id="244190at2759"/>
<keyword evidence="7" id="KW-0175">Coiled coil</keyword>
<dbReference type="EMBL" id="MU004237">
    <property type="protein sequence ID" value="KAF2667307.1"/>
    <property type="molecule type" value="Genomic_DNA"/>
</dbReference>
<dbReference type="GO" id="GO:0015031">
    <property type="term" value="P:protein transport"/>
    <property type="evidence" value="ECO:0007669"/>
    <property type="project" value="UniProtKB-KW"/>
</dbReference>
<name>A0A6A6U797_9PEZI</name>
<protein>
    <recommendedName>
        <fullName evidence="11">t-SNARE coiled-coil homology domain-containing protein</fullName>
    </recommendedName>
</protein>
<evidence type="ECO:0000256" key="4">
    <source>
        <dbReference type="ARBA" id="ARBA00022692"/>
    </source>
</evidence>
<keyword evidence="6 10" id="KW-1133">Transmembrane helix</keyword>
<evidence type="ECO:0000256" key="10">
    <source>
        <dbReference type="SAM" id="Phobius"/>
    </source>
</evidence>
<dbReference type="Gene3D" id="1.20.5.110">
    <property type="match status" value="1"/>
</dbReference>
<dbReference type="FunFam" id="1.20.5.110:FF:000060">
    <property type="entry name" value="SNARE complex subunit (Syn8)"/>
    <property type="match status" value="1"/>
</dbReference>
<dbReference type="Proteomes" id="UP000799302">
    <property type="component" value="Unassembled WGS sequence"/>
</dbReference>
<evidence type="ECO:0000256" key="3">
    <source>
        <dbReference type="ARBA" id="ARBA00022448"/>
    </source>
</evidence>
<keyword evidence="8 10" id="KW-0472">Membrane</keyword>
<gene>
    <name evidence="12" type="ORF">BT63DRAFT_426199</name>
</gene>
<evidence type="ECO:0000256" key="7">
    <source>
        <dbReference type="ARBA" id="ARBA00023054"/>
    </source>
</evidence>
<feature type="region of interest" description="Disordered" evidence="9">
    <location>
        <begin position="115"/>
        <end position="147"/>
    </location>
</feature>
<organism evidence="12 13">
    <name type="scientific">Microthyrium microscopicum</name>
    <dbReference type="NCBI Taxonomy" id="703497"/>
    <lineage>
        <taxon>Eukaryota</taxon>
        <taxon>Fungi</taxon>
        <taxon>Dikarya</taxon>
        <taxon>Ascomycota</taxon>
        <taxon>Pezizomycotina</taxon>
        <taxon>Dothideomycetes</taxon>
        <taxon>Dothideomycetes incertae sedis</taxon>
        <taxon>Microthyriales</taxon>
        <taxon>Microthyriaceae</taxon>
        <taxon>Microthyrium</taxon>
    </lineage>
</organism>
<evidence type="ECO:0000259" key="11">
    <source>
        <dbReference type="PROSITE" id="PS50192"/>
    </source>
</evidence>
<feature type="transmembrane region" description="Helical" evidence="10">
    <location>
        <begin position="230"/>
        <end position="248"/>
    </location>
</feature>
<dbReference type="PANTHER" id="PTHR12791">
    <property type="entry name" value="GOLGI SNARE BET1-RELATED"/>
    <property type="match status" value="1"/>
</dbReference>
<dbReference type="GO" id="GO:0005768">
    <property type="term" value="C:endosome"/>
    <property type="evidence" value="ECO:0007669"/>
    <property type="project" value="UniProtKB-ARBA"/>
</dbReference>
<accession>A0A6A6U797</accession>
<evidence type="ECO:0000256" key="5">
    <source>
        <dbReference type="ARBA" id="ARBA00022927"/>
    </source>
</evidence>
<keyword evidence="13" id="KW-1185">Reference proteome</keyword>
<evidence type="ECO:0000256" key="1">
    <source>
        <dbReference type="ARBA" id="ARBA00004167"/>
    </source>
</evidence>
<feature type="domain" description="T-SNARE coiled-coil homology" evidence="11">
    <location>
        <begin position="160"/>
        <end position="222"/>
    </location>
</feature>
<evidence type="ECO:0000256" key="9">
    <source>
        <dbReference type="SAM" id="MobiDB-lite"/>
    </source>
</evidence>
<dbReference type="GO" id="GO:0006896">
    <property type="term" value="P:Golgi to vacuole transport"/>
    <property type="evidence" value="ECO:0007669"/>
    <property type="project" value="UniProtKB-ARBA"/>
</dbReference>
<evidence type="ECO:0000256" key="8">
    <source>
        <dbReference type="ARBA" id="ARBA00023136"/>
    </source>
</evidence>
<proteinExistence type="predicted"/>
<dbReference type="GO" id="GO:0016020">
    <property type="term" value="C:membrane"/>
    <property type="evidence" value="ECO:0007669"/>
    <property type="project" value="UniProtKB-SubCell"/>
</dbReference>
<dbReference type="GO" id="GO:0061025">
    <property type="term" value="P:membrane fusion"/>
    <property type="evidence" value="ECO:0007669"/>
    <property type="project" value="UniProtKB-ARBA"/>
</dbReference>
<dbReference type="InterPro" id="IPR000727">
    <property type="entry name" value="T_SNARE_dom"/>
</dbReference>
<evidence type="ECO:0000256" key="2">
    <source>
        <dbReference type="ARBA" id="ARBA00004308"/>
    </source>
</evidence>
<dbReference type="AlphaFoldDB" id="A0A6A6U797"/>